<evidence type="ECO:0000313" key="9">
    <source>
        <dbReference type="EMBL" id="NEZ47133.1"/>
    </source>
</evidence>
<dbReference type="GO" id="GO:0004721">
    <property type="term" value="F:phosphoprotein phosphatase activity"/>
    <property type="evidence" value="ECO:0007669"/>
    <property type="project" value="TreeGrafter"/>
</dbReference>
<keyword evidence="6 9" id="KW-0418">Kinase</keyword>
<dbReference type="PRINTS" id="PR00344">
    <property type="entry name" value="BCTRLSENSOR"/>
</dbReference>
<dbReference type="InterPro" id="IPR003594">
    <property type="entry name" value="HATPase_dom"/>
</dbReference>
<evidence type="ECO:0000256" key="1">
    <source>
        <dbReference type="ARBA" id="ARBA00000085"/>
    </source>
</evidence>
<organism evidence="9 10">
    <name type="scientific">Clostridium niameyense</name>
    <dbReference type="NCBI Taxonomy" id="1622073"/>
    <lineage>
        <taxon>Bacteria</taxon>
        <taxon>Bacillati</taxon>
        <taxon>Bacillota</taxon>
        <taxon>Clostridia</taxon>
        <taxon>Eubacteriales</taxon>
        <taxon>Clostridiaceae</taxon>
        <taxon>Clostridium</taxon>
    </lineage>
</organism>
<comment type="caution">
    <text evidence="9">The sequence shown here is derived from an EMBL/GenBank/DDBJ whole genome shotgun (WGS) entry which is preliminary data.</text>
</comment>
<evidence type="ECO:0000256" key="7">
    <source>
        <dbReference type="ARBA" id="ARBA00023012"/>
    </source>
</evidence>
<dbReference type="PANTHER" id="PTHR45453:SF1">
    <property type="entry name" value="PHOSPHATE REGULON SENSOR PROTEIN PHOR"/>
    <property type="match status" value="1"/>
</dbReference>
<dbReference type="InterPro" id="IPR003661">
    <property type="entry name" value="HisK_dim/P_dom"/>
</dbReference>
<protein>
    <recommendedName>
        <fullName evidence="3">histidine kinase</fullName>
        <ecNumber evidence="3">2.7.13.3</ecNumber>
    </recommendedName>
</protein>
<evidence type="ECO:0000256" key="4">
    <source>
        <dbReference type="ARBA" id="ARBA00022553"/>
    </source>
</evidence>
<dbReference type="Pfam" id="PF00512">
    <property type="entry name" value="HisKA"/>
    <property type="match status" value="1"/>
</dbReference>
<dbReference type="GO" id="GO:0000155">
    <property type="term" value="F:phosphorelay sensor kinase activity"/>
    <property type="evidence" value="ECO:0007669"/>
    <property type="project" value="InterPro"/>
</dbReference>
<name>A0A6M0RA57_9CLOT</name>
<evidence type="ECO:0000259" key="8">
    <source>
        <dbReference type="PROSITE" id="PS50109"/>
    </source>
</evidence>
<keyword evidence="4" id="KW-0597">Phosphoprotein</keyword>
<dbReference type="AlphaFoldDB" id="A0A6M0RA57"/>
<comment type="catalytic activity">
    <reaction evidence="1">
        <text>ATP + protein L-histidine = ADP + protein N-phospho-L-histidine.</text>
        <dbReference type="EC" id="2.7.13.3"/>
    </reaction>
</comment>
<comment type="subcellular location">
    <subcellularLocation>
        <location evidence="2">Membrane</location>
    </subcellularLocation>
</comment>
<dbReference type="GO" id="GO:0016036">
    <property type="term" value="P:cellular response to phosphate starvation"/>
    <property type="evidence" value="ECO:0007669"/>
    <property type="project" value="TreeGrafter"/>
</dbReference>
<keyword evidence="10" id="KW-1185">Reference proteome</keyword>
<keyword evidence="5" id="KW-0808">Transferase</keyword>
<accession>A0A6M0RA57</accession>
<dbReference type="Gene3D" id="3.30.565.10">
    <property type="entry name" value="Histidine kinase-like ATPase, C-terminal domain"/>
    <property type="match status" value="1"/>
</dbReference>
<dbReference type="SUPFAM" id="SSF47384">
    <property type="entry name" value="Homodimeric domain of signal transducing histidine kinase"/>
    <property type="match status" value="1"/>
</dbReference>
<dbReference type="EMBL" id="SXDP01000005">
    <property type="protein sequence ID" value="NEZ47133.1"/>
    <property type="molecule type" value="Genomic_DNA"/>
</dbReference>
<dbReference type="Pfam" id="PF02518">
    <property type="entry name" value="HATPase_c"/>
    <property type="match status" value="1"/>
</dbReference>
<dbReference type="EC" id="2.7.13.3" evidence="3"/>
<reference evidence="9 10" key="1">
    <citation type="submission" date="2019-04" db="EMBL/GenBank/DDBJ databases">
        <title>Genome sequencing of Clostridium botulinum Groups I-IV and Clostridium butyricum.</title>
        <authorList>
            <person name="Brunt J."/>
            <person name="Van Vliet A.H.M."/>
            <person name="Stringer S.C."/>
            <person name="Carter A.T."/>
            <person name="Peck M.W."/>
        </authorList>
    </citation>
    <scope>NUCLEOTIDE SEQUENCE [LARGE SCALE GENOMIC DNA]</scope>
    <source>
        <strain evidence="9 10">IFR 18/094</strain>
    </source>
</reference>
<keyword evidence="7" id="KW-0902">Two-component regulatory system</keyword>
<dbReference type="CDD" id="cd00082">
    <property type="entry name" value="HisKA"/>
    <property type="match status" value="1"/>
</dbReference>
<dbReference type="InterPro" id="IPR036097">
    <property type="entry name" value="HisK_dim/P_sf"/>
</dbReference>
<gene>
    <name evidence="9" type="ORF">FDF74_07910</name>
</gene>
<sequence>MIFLILILIILIIILSIRLFYLESQLSNLIKQLSYINKNNTNKSITIGLLNKKIEVLSENINEIIDKKKQGEASKVKLENDLRQIIANMSHDLRTPLTSIVGYIQFLKLDNINEIERREYLSIAEKRAKSLEGLLNDFYELSLIESLDYKVNFEKINITRIVKESVLGKYSDFIGKDIKPNLKILTKNIFIIADKKLLERIIENLLSNCIKYAKDNIKIILREENNNILLKISNTTEELNKKDVEYIFDRFYMADKTRSGKGTGLGLSIAKGLIEKINGDIKADIKENVFTICCRFKILE</sequence>
<dbReference type="GO" id="GO:0005886">
    <property type="term" value="C:plasma membrane"/>
    <property type="evidence" value="ECO:0007669"/>
    <property type="project" value="TreeGrafter"/>
</dbReference>
<dbReference type="RefSeq" id="WP_163249232.1">
    <property type="nucleotide sequence ID" value="NZ_SXDP01000005.1"/>
</dbReference>
<dbReference type="SUPFAM" id="SSF55874">
    <property type="entry name" value="ATPase domain of HSP90 chaperone/DNA topoisomerase II/histidine kinase"/>
    <property type="match status" value="1"/>
</dbReference>
<evidence type="ECO:0000256" key="2">
    <source>
        <dbReference type="ARBA" id="ARBA00004370"/>
    </source>
</evidence>
<dbReference type="PROSITE" id="PS50109">
    <property type="entry name" value="HIS_KIN"/>
    <property type="match status" value="1"/>
</dbReference>
<dbReference type="Gene3D" id="1.10.287.130">
    <property type="match status" value="1"/>
</dbReference>
<dbReference type="InterPro" id="IPR004358">
    <property type="entry name" value="Sig_transdc_His_kin-like_C"/>
</dbReference>
<dbReference type="CDD" id="cd00075">
    <property type="entry name" value="HATPase"/>
    <property type="match status" value="1"/>
</dbReference>
<proteinExistence type="predicted"/>
<dbReference type="PANTHER" id="PTHR45453">
    <property type="entry name" value="PHOSPHATE REGULON SENSOR PROTEIN PHOR"/>
    <property type="match status" value="1"/>
</dbReference>
<dbReference type="Proteomes" id="UP000473885">
    <property type="component" value="Unassembled WGS sequence"/>
</dbReference>
<dbReference type="SMART" id="SM00387">
    <property type="entry name" value="HATPase_c"/>
    <property type="match status" value="1"/>
</dbReference>
<evidence type="ECO:0000256" key="3">
    <source>
        <dbReference type="ARBA" id="ARBA00012438"/>
    </source>
</evidence>
<feature type="domain" description="Histidine kinase" evidence="8">
    <location>
        <begin position="88"/>
        <end position="281"/>
    </location>
</feature>
<evidence type="ECO:0000313" key="10">
    <source>
        <dbReference type="Proteomes" id="UP000473885"/>
    </source>
</evidence>
<evidence type="ECO:0000256" key="5">
    <source>
        <dbReference type="ARBA" id="ARBA00022679"/>
    </source>
</evidence>
<dbReference type="InterPro" id="IPR050351">
    <property type="entry name" value="BphY/WalK/GraS-like"/>
</dbReference>
<dbReference type="InterPro" id="IPR005467">
    <property type="entry name" value="His_kinase_dom"/>
</dbReference>
<evidence type="ECO:0000256" key="6">
    <source>
        <dbReference type="ARBA" id="ARBA00022777"/>
    </source>
</evidence>
<dbReference type="InterPro" id="IPR036890">
    <property type="entry name" value="HATPase_C_sf"/>
</dbReference>
<dbReference type="SMART" id="SM00388">
    <property type="entry name" value="HisKA"/>
    <property type="match status" value="1"/>
</dbReference>